<dbReference type="KEGG" id="str:Sterm_3896"/>
<dbReference type="STRING" id="526218.Sterm_3896"/>
<accession>D1AGA4</accession>
<evidence type="ECO:0000313" key="2">
    <source>
        <dbReference type="EMBL" id="ACZ10730.1"/>
    </source>
</evidence>
<reference evidence="2 3" key="2">
    <citation type="journal article" date="2010" name="Stand. Genomic Sci.">
        <title>Complete genome sequence of Sebaldella termitidis type strain (NCTC 11300).</title>
        <authorList>
            <person name="Harmon-Smith M."/>
            <person name="Celia L."/>
            <person name="Chertkov O."/>
            <person name="Lapidus A."/>
            <person name="Copeland A."/>
            <person name="Glavina Del Rio T."/>
            <person name="Nolan M."/>
            <person name="Lucas S."/>
            <person name="Tice H."/>
            <person name="Cheng J.F."/>
            <person name="Han C."/>
            <person name="Detter J.C."/>
            <person name="Bruce D."/>
            <person name="Goodwin L."/>
            <person name="Pitluck S."/>
            <person name="Pati A."/>
            <person name="Liolios K."/>
            <person name="Ivanova N."/>
            <person name="Mavromatis K."/>
            <person name="Mikhailova N."/>
            <person name="Chen A."/>
            <person name="Palaniappan K."/>
            <person name="Land M."/>
            <person name="Hauser L."/>
            <person name="Chang Y.J."/>
            <person name="Jeffries C.D."/>
            <person name="Brettin T."/>
            <person name="Goker M."/>
            <person name="Beck B."/>
            <person name="Bristow J."/>
            <person name="Eisen J.A."/>
            <person name="Markowitz V."/>
            <person name="Hugenholtz P."/>
            <person name="Kyrpides N.C."/>
            <person name="Klenk H.P."/>
            <person name="Chen F."/>
        </authorList>
    </citation>
    <scope>NUCLEOTIDE SEQUENCE [LARGE SCALE GENOMIC DNA]</scope>
    <source>
        <strain evidence="3">ATCC 33386 / NCTC 11300</strain>
    </source>
</reference>
<name>D1AGA4_SEBTE</name>
<protein>
    <submittedName>
        <fullName evidence="2">Uncharacterized protein</fullName>
    </submittedName>
</protein>
<dbReference type="EMBL" id="CP001739">
    <property type="protein sequence ID" value="ACZ10730.1"/>
    <property type="molecule type" value="Genomic_DNA"/>
</dbReference>
<gene>
    <name evidence="2" type="ordered locus">Sterm_3896</name>
</gene>
<feature type="region of interest" description="Disordered" evidence="1">
    <location>
        <begin position="1"/>
        <end position="63"/>
    </location>
</feature>
<evidence type="ECO:0000256" key="1">
    <source>
        <dbReference type="SAM" id="MobiDB-lite"/>
    </source>
</evidence>
<feature type="compositionally biased region" description="Basic and acidic residues" evidence="1">
    <location>
        <begin position="10"/>
        <end position="60"/>
    </location>
</feature>
<dbReference type="HOGENOM" id="CLU_1401586_0_0_0"/>
<dbReference type="Proteomes" id="UP000000845">
    <property type="component" value="Chromosome"/>
</dbReference>
<organism evidence="2 3">
    <name type="scientific">Sebaldella termitidis (strain ATCC 33386 / NCTC 11300)</name>
    <dbReference type="NCBI Taxonomy" id="526218"/>
    <lineage>
        <taxon>Bacteria</taxon>
        <taxon>Fusobacteriati</taxon>
        <taxon>Fusobacteriota</taxon>
        <taxon>Fusobacteriia</taxon>
        <taxon>Fusobacteriales</taxon>
        <taxon>Leptotrichiaceae</taxon>
        <taxon>Sebaldella</taxon>
    </lineage>
</organism>
<keyword evidence="3" id="KW-1185">Reference proteome</keyword>
<dbReference type="AlphaFoldDB" id="D1AGA4"/>
<reference evidence="3" key="1">
    <citation type="submission" date="2009-09" db="EMBL/GenBank/DDBJ databases">
        <title>The complete chromosome of Sebaldella termitidis ATCC 33386.</title>
        <authorList>
            <consortium name="US DOE Joint Genome Institute (JGI-PGF)"/>
            <person name="Lucas S."/>
            <person name="Copeland A."/>
            <person name="Lapidus A."/>
            <person name="Glavina del Rio T."/>
            <person name="Dalin E."/>
            <person name="Tice H."/>
            <person name="Bruce D."/>
            <person name="Goodwin L."/>
            <person name="Pitluck S."/>
            <person name="Kyrpides N."/>
            <person name="Mavromatis K."/>
            <person name="Ivanova N."/>
            <person name="Mikhailova N."/>
            <person name="Sims D."/>
            <person name="Meincke L."/>
            <person name="Brettin T."/>
            <person name="Detter J.C."/>
            <person name="Han C."/>
            <person name="Larimer F."/>
            <person name="Land M."/>
            <person name="Hauser L."/>
            <person name="Markowitz V."/>
            <person name="Cheng J.F."/>
            <person name="Hugenholtz P."/>
            <person name="Woyke T."/>
            <person name="Wu D."/>
            <person name="Eisen J.A."/>
        </authorList>
    </citation>
    <scope>NUCLEOTIDE SEQUENCE [LARGE SCALE GENOMIC DNA]</scope>
    <source>
        <strain evidence="3">ATCC 33386 / NCTC 11300</strain>
    </source>
</reference>
<proteinExistence type="predicted"/>
<dbReference type="RefSeq" id="WP_012863305.1">
    <property type="nucleotide sequence ID" value="NC_013517.1"/>
</dbReference>
<sequence>MAKKNINVIDRSKDKPASVSDKKVNTEKKYDNEKLKVDNKNPDNKDLRNTGQHIKEEMQKNESPVIPEQKITDIRTFGSSDYCIVVEMVGTFRNMWNYLNKKMHIRRIKEDTKDLEIVPIEFELGESREFELLQSQLIKIVIEGVEVEKTQENLLKFADKKGADFLEAMLGLIEENIKELGKLRAKTMSLNITNVL</sequence>
<evidence type="ECO:0000313" key="3">
    <source>
        <dbReference type="Proteomes" id="UP000000845"/>
    </source>
</evidence>